<keyword evidence="1" id="KW-0472">Membrane</keyword>
<keyword evidence="1" id="KW-0812">Transmembrane</keyword>
<dbReference type="Proteomes" id="UP000694864">
    <property type="component" value="Chromosome 17"/>
</dbReference>
<organism evidence="2 3">
    <name type="scientific">Camelina sativa</name>
    <name type="common">False flax</name>
    <name type="synonym">Myagrum sativum</name>
    <dbReference type="NCBI Taxonomy" id="90675"/>
    <lineage>
        <taxon>Eukaryota</taxon>
        <taxon>Viridiplantae</taxon>
        <taxon>Streptophyta</taxon>
        <taxon>Embryophyta</taxon>
        <taxon>Tracheophyta</taxon>
        <taxon>Spermatophyta</taxon>
        <taxon>Magnoliopsida</taxon>
        <taxon>eudicotyledons</taxon>
        <taxon>Gunneridae</taxon>
        <taxon>Pentapetalae</taxon>
        <taxon>rosids</taxon>
        <taxon>malvids</taxon>
        <taxon>Brassicales</taxon>
        <taxon>Brassicaceae</taxon>
        <taxon>Camelineae</taxon>
        <taxon>Camelina</taxon>
    </lineage>
</organism>
<keyword evidence="2" id="KW-1185">Reference proteome</keyword>
<keyword evidence="1" id="KW-1133">Transmembrane helix</keyword>
<evidence type="ECO:0000256" key="1">
    <source>
        <dbReference type="SAM" id="Phobius"/>
    </source>
</evidence>
<sequence length="206" mass="23859">MMHAYKHLFGSLVSDMGKCDEKFVMMSLFSLLNGMEYSFCDNVLLQQLDWGDGAEDLTQEVYVIECFIMRRHLHLSFNCQEQASLRRKNHGLLSCLGPCYMSKTFFCWIVVACDSSKLFTSGKFSFVIDRVSPTAQFVLEKETTYAVDVVVFLWKLLTLDVGRSSSYHTPKKILVRLFLHMVFICILNWFWRGQLQGTKHQMSPGF</sequence>
<name>A0ABM1R8C3_CAMSA</name>
<protein>
    <submittedName>
        <fullName evidence="3">Uncharacterized protein LOC104757211</fullName>
    </submittedName>
</protein>
<dbReference type="RefSeq" id="XP_019095261.1">
    <property type="nucleotide sequence ID" value="XM_019239716.1"/>
</dbReference>
<accession>A0ABM1R8C3</accession>
<evidence type="ECO:0000313" key="2">
    <source>
        <dbReference type="Proteomes" id="UP000694864"/>
    </source>
</evidence>
<evidence type="ECO:0000313" key="3">
    <source>
        <dbReference type="RefSeq" id="XP_019095261.1"/>
    </source>
</evidence>
<gene>
    <name evidence="3" type="primary">LOC104757211</name>
</gene>
<reference evidence="3" key="2">
    <citation type="submission" date="2025-08" db="UniProtKB">
        <authorList>
            <consortium name="RefSeq"/>
        </authorList>
    </citation>
    <scope>IDENTIFICATION</scope>
    <source>
        <tissue evidence="3">Leaf</tissue>
    </source>
</reference>
<feature type="transmembrane region" description="Helical" evidence="1">
    <location>
        <begin position="173"/>
        <end position="191"/>
    </location>
</feature>
<proteinExistence type="predicted"/>
<reference evidence="2" key="1">
    <citation type="journal article" date="2014" name="Nat. Commun.">
        <title>The emerging biofuel crop Camelina sativa retains a highly undifferentiated hexaploid genome structure.</title>
        <authorList>
            <person name="Kagale S."/>
            <person name="Koh C."/>
            <person name="Nixon J."/>
            <person name="Bollina V."/>
            <person name="Clarke W.E."/>
            <person name="Tuteja R."/>
            <person name="Spillane C."/>
            <person name="Robinson S.J."/>
            <person name="Links M.G."/>
            <person name="Clarke C."/>
            <person name="Higgins E.E."/>
            <person name="Huebert T."/>
            <person name="Sharpe A.G."/>
            <person name="Parkin I.A."/>
        </authorList>
    </citation>
    <scope>NUCLEOTIDE SEQUENCE [LARGE SCALE GENOMIC DNA]</scope>
    <source>
        <strain evidence="2">cv. DH55</strain>
    </source>
</reference>
<dbReference type="GeneID" id="104757211"/>